<comment type="caution">
    <text evidence="5">The sequence shown here is derived from an EMBL/GenBank/DDBJ whole genome shotgun (WGS) entry which is preliminary data.</text>
</comment>
<keyword evidence="2" id="KW-0371">Homeobox</keyword>
<evidence type="ECO:0000256" key="3">
    <source>
        <dbReference type="SAM" id="MobiDB-lite"/>
    </source>
</evidence>
<keyword evidence="2" id="KW-0238">DNA-binding</keyword>
<evidence type="ECO:0000256" key="2">
    <source>
        <dbReference type="PROSITE-ProRule" id="PRU00108"/>
    </source>
</evidence>
<feature type="domain" description="Homeobox" evidence="4">
    <location>
        <begin position="1"/>
        <end position="17"/>
    </location>
</feature>
<proteinExistence type="predicted"/>
<dbReference type="GO" id="GO:0045944">
    <property type="term" value="P:positive regulation of transcription by RNA polymerase II"/>
    <property type="evidence" value="ECO:0007669"/>
    <property type="project" value="InterPro"/>
</dbReference>
<dbReference type="GO" id="GO:0000978">
    <property type="term" value="F:RNA polymerase II cis-regulatory region sequence-specific DNA binding"/>
    <property type="evidence" value="ECO:0007669"/>
    <property type="project" value="TreeGrafter"/>
</dbReference>
<feature type="non-terminal residue" evidence="5">
    <location>
        <position position="139"/>
    </location>
</feature>
<evidence type="ECO:0000313" key="6">
    <source>
        <dbReference type="Proteomes" id="UP001497623"/>
    </source>
</evidence>
<gene>
    <name evidence="5" type="ORF">MNOR_LOCUS11592</name>
</gene>
<reference evidence="5 6" key="1">
    <citation type="submission" date="2024-05" db="EMBL/GenBank/DDBJ databases">
        <authorList>
            <person name="Wallberg A."/>
        </authorList>
    </citation>
    <scope>NUCLEOTIDE SEQUENCE [LARGE SCALE GENOMIC DNA]</scope>
</reference>
<evidence type="ECO:0000313" key="5">
    <source>
        <dbReference type="EMBL" id="CAL4081613.1"/>
    </source>
</evidence>
<evidence type="ECO:0000259" key="4">
    <source>
        <dbReference type="PROSITE" id="PS50071"/>
    </source>
</evidence>
<protein>
    <recommendedName>
        <fullName evidence="4">Homeobox domain-containing protein</fullName>
    </recommendedName>
</protein>
<dbReference type="GO" id="GO:0000981">
    <property type="term" value="F:DNA-binding transcription factor activity, RNA polymerase II-specific"/>
    <property type="evidence" value="ECO:0007669"/>
    <property type="project" value="InterPro"/>
</dbReference>
<name>A0AAV2QDX1_MEGNR</name>
<dbReference type="EMBL" id="CAXKWB010006140">
    <property type="protein sequence ID" value="CAL4081613.1"/>
    <property type="molecule type" value="Genomic_DNA"/>
</dbReference>
<feature type="region of interest" description="Disordered" evidence="3">
    <location>
        <begin position="77"/>
        <end position="139"/>
    </location>
</feature>
<feature type="compositionally biased region" description="Low complexity" evidence="3">
    <location>
        <begin position="77"/>
        <end position="96"/>
    </location>
</feature>
<dbReference type="PROSITE" id="PS50071">
    <property type="entry name" value="HOMEOBOX_2"/>
    <property type="match status" value="1"/>
</dbReference>
<dbReference type="PANTHER" id="PTHR46271:SF4">
    <property type="entry name" value="HOMEOBOX PROTEIN, PUTATIVE-RELATED"/>
    <property type="match status" value="1"/>
</dbReference>
<keyword evidence="6" id="KW-1185">Reference proteome</keyword>
<dbReference type="Proteomes" id="UP001497623">
    <property type="component" value="Unassembled WGS sequence"/>
</dbReference>
<keyword evidence="2" id="KW-0539">Nucleus</keyword>
<sequence>MSVQVWFQNRRAKWRRQEKMEQAQLRLHEHSLGLIPRQCPPGPLDHFFPPLLPGLQGVPGVPQLSASMPHLPGFLAHPHTYPSYLTPPTSSPLGVGPHPPPPHLHLPVSTPGGTPVTFTTPPLSLSPPLPGQGAPQQER</sequence>
<dbReference type="InterPro" id="IPR043562">
    <property type="entry name" value="RAX/RAX2"/>
</dbReference>
<dbReference type="InterPro" id="IPR001356">
    <property type="entry name" value="HD"/>
</dbReference>
<accession>A0AAV2QDX1</accession>
<dbReference type="PANTHER" id="PTHR46271">
    <property type="entry name" value="HOMEOBOX PROTEIN, PUTATIVE-RELATED"/>
    <property type="match status" value="1"/>
</dbReference>
<dbReference type="GO" id="GO:0005634">
    <property type="term" value="C:nucleus"/>
    <property type="evidence" value="ECO:0007669"/>
    <property type="project" value="UniProtKB-SubCell"/>
</dbReference>
<dbReference type="CDD" id="cd00086">
    <property type="entry name" value="homeodomain"/>
    <property type="match status" value="1"/>
</dbReference>
<organism evidence="5 6">
    <name type="scientific">Meganyctiphanes norvegica</name>
    <name type="common">Northern krill</name>
    <name type="synonym">Thysanopoda norvegica</name>
    <dbReference type="NCBI Taxonomy" id="48144"/>
    <lineage>
        <taxon>Eukaryota</taxon>
        <taxon>Metazoa</taxon>
        <taxon>Ecdysozoa</taxon>
        <taxon>Arthropoda</taxon>
        <taxon>Crustacea</taxon>
        <taxon>Multicrustacea</taxon>
        <taxon>Malacostraca</taxon>
        <taxon>Eumalacostraca</taxon>
        <taxon>Eucarida</taxon>
        <taxon>Euphausiacea</taxon>
        <taxon>Euphausiidae</taxon>
        <taxon>Meganyctiphanes</taxon>
    </lineage>
</organism>
<feature type="compositionally biased region" description="Low complexity" evidence="3">
    <location>
        <begin position="105"/>
        <end position="123"/>
    </location>
</feature>
<dbReference type="InterPro" id="IPR009057">
    <property type="entry name" value="Homeodomain-like_sf"/>
</dbReference>
<feature type="DNA-binding region" description="Homeobox" evidence="2">
    <location>
        <begin position="3"/>
        <end position="18"/>
    </location>
</feature>
<dbReference type="AlphaFoldDB" id="A0AAV2QDX1"/>
<dbReference type="Gene3D" id="1.10.10.60">
    <property type="entry name" value="Homeodomain-like"/>
    <property type="match status" value="1"/>
</dbReference>
<evidence type="ECO:0000256" key="1">
    <source>
        <dbReference type="ARBA" id="ARBA00004123"/>
    </source>
</evidence>
<dbReference type="SUPFAM" id="SSF46689">
    <property type="entry name" value="Homeodomain-like"/>
    <property type="match status" value="1"/>
</dbReference>
<comment type="subcellular location">
    <subcellularLocation>
        <location evidence="1 2">Nucleus</location>
    </subcellularLocation>
</comment>